<organism evidence="1 2">
    <name type="scientific">Aequorivita lipolytica</name>
    <dbReference type="NCBI Taxonomy" id="153267"/>
    <lineage>
        <taxon>Bacteria</taxon>
        <taxon>Pseudomonadati</taxon>
        <taxon>Bacteroidota</taxon>
        <taxon>Flavobacteriia</taxon>
        <taxon>Flavobacteriales</taxon>
        <taxon>Flavobacteriaceae</taxon>
        <taxon>Aequorivita</taxon>
    </lineage>
</organism>
<proteinExistence type="predicted"/>
<reference evidence="1 2" key="1">
    <citation type="submission" date="2019-08" db="EMBL/GenBank/DDBJ databases">
        <title>Genome of Aequorivita lipolytica Y10-2 (type strain).</title>
        <authorList>
            <person name="Bowman J.P."/>
        </authorList>
    </citation>
    <scope>NUCLEOTIDE SEQUENCE [LARGE SCALE GENOMIC DNA]</scope>
    <source>
        <strain evidence="1 2">Y10-2</strain>
    </source>
</reference>
<dbReference type="AlphaFoldDB" id="A0A5C6YUD0"/>
<dbReference type="Proteomes" id="UP000321945">
    <property type="component" value="Unassembled WGS sequence"/>
</dbReference>
<evidence type="ECO:0000313" key="2">
    <source>
        <dbReference type="Proteomes" id="UP000321945"/>
    </source>
</evidence>
<sequence>MKAINKGFVKLPRTLLEWQWYDDINTCKLMLHLLLKANFKRKQWRGQDILPNQLITSFEKLSIETGLSVSKVRTALKKLIDTKDVITTPHNKFTKIQITAPFFLDIQNDKQLSNTQQANNNQTATTNNDEELKRSIEEFKEEVFLHSNYSTKILNDFYNYWTEKNKVTGKFRFQNESFWETDKRLAKWARNEKSQTKKSMLDIKR</sequence>
<keyword evidence="2" id="KW-1185">Reference proteome</keyword>
<comment type="caution">
    <text evidence="1">The sequence shown here is derived from an EMBL/GenBank/DDBJ whole genome shotgun (WGS) entry which is preliminary data.</text>
</comment>
<protein>
    <submittedName>
        <fullName evidence="1">Uncharacterized protein</fullName>
    </submittedName>
</protein>
<dbReference type="EMBL" id="VORU01000001">
    <property type="protein sequence ID" value="TXD70585.1"/>
    <property type="molecule type" value="Genomic_DNA"/>
</dbReference>
<accession>A0A5C6YUD0</accession>
<evidence type="ECO:0000313" key="1">
    <source>
        <dbReference type="EMBL" id="TXD70585.1"/>
    </source>
</evidence>
<dbReference type="RefSeq" id="WP_111813335.1">
    <property type="nucleotide sequence ID" value="NZ_CBCRZQ010000001.1"/>
</dbReference>
<name>A0A5C6YUD0_9FLAO</name>
<gene>
    <name evidence="1" type="ORF">ESV24_00390</name>
</gene>
<dbReference type="OrthoDB" id="7365718at2"/>